<dbReference type="Proteomes" id="UP001172386">
    <property type="component" value="Unassembled WGS sequence"/>
</dbReference>
<organism evidence="1 2">
    <name type="scientific">Neophaeococcomyces mojaviensis</name>
    <dbReference type="NCBI Taxonomy" id="3383035"/>
    <lineage>
        <taxon>Eukaryota</taxon>
        <taxon>Fungi</taxon>
        <taxon>Dikarya</taxon>
        <taxon>Ascomycota</taxon>
        <taxon>Pezizomycotina</taxon>
        <taxon>Eurotiomycetes</taxon>
        <taxon>Chaetothyriomycetidae</taxon>
        <taxon>Chaetothyriales</taxon>
        <taxon>Chaetothyriales incertae sedis</taxon>
        <taxon>Neophaeococcomyces</taxon>
    </lineage>
</organism>
<evidence type="ECO:0000313" key="1">
    <source>
        <dbReference type="EMBL" id="KAJ9652711.1"/>
    </source>
</evidence>
<protein>
    <submittedName>
        <fullName evidence="1">Uncharacterized protein</fullName>
    </submittedName>
</protein>
<dbReference type="EMBL" id="JAPDRQ010000185">
    <property type="protein sequence ID" value="KAJ9652711.1"/>
    <property type="molecule type" value="Genomic_DNA"/>
</dbReference>
<keyword evidence="2" id="KW-1185">Reference proteome</keyword>
<proteinExistence type="predicted"/>
<accession>A0ACC2ZYH9</accession>
<gene>
    <name evidence="1" type="ORF">H2198_008030</name>
</gene>
<evidence type="ECO:0000313" key="2">
    <source>
        <dbReference type="Proteomes" id="UP001172386"/>
    </source>
</evidence>
<comment type="caution">
    <text evidence="1">The sequence shown here is derived from an EMBL/GenBank/DDBJ whole genome shotgun (WGS) entry which is preliminary data.</text>
</comment>
<reference evidence="1" key="1">
    <citation type="submission" date="2022-10" db="EMBL/GenBank/DDBJ databases">
        <title>Culturing micro-colonial fungi from biological soil crusts in the Mojave desert and describing Neophaeococcomyces mojavensis, and introducing the new genera and species Taxawa tesnikishii.</title>
        <authorList>
            <person name="Kurbessoian T."/>
            <person name="Stajich J.E."/>
        </authorList>
    </citation>
    <scope>NUCLEOTIDE SEQUENCE</scope>
    <source>
        <strain evidence="1">JES_112</strain>
    </source>
</reference>
<name>A0ACC2ZYH9_9EURO</name>
<sequence length="423" mass="45426">MAPVAINMNGNAFLPDVPSKQVPLKTQSDNTYDNTETSDTDLVISRLSQYKNPSLFVTPEHTLELRDTPIPTPTSTQVLVHVRATGICGSDLHLWHRGAIGPLVVDHPSILGHEASGVVLVVGSAVTSLKPGDRVAIEPGVPCGTCFLCMAGKYNLCESVAFAGVCPHAGTIRRFMTHEARYCHKMPHGMTFAQGALLEPLSVVLHALSQCTGSIKLGRPALICGAGPIGLIALAAARASGAWPLVVTDVDESRLQFAQHFVPGVQTYHVDVSKSPLDSAEEIRQLFGCGTRDVHQGIPAQNEYNAPSTVLECTGIESSIITASYSCRRAGLVMVVGVGRSVINNLPFMHLSLAEIDLRFINRYSDTWAAGMNALTDGRVLNLDTLVTHTIPLEQAVDAMELTADRVKRSIKVQVVDDVEIQL</sequence>